<sequence length="252" mass="28356">MINIIKIFCLLPLLALSSCTVNQKLTPPQDGKRVKVAVVKPADVDILPMKVIYRSERCRDKILTSTGAISSRDGYHLLTVPFKPEAGSNVVSNAVAFDGGGWCGWKLSNIRFQFKFHDMTAFGQDIKKNIPNDIVFVFDKNSPPRGNGHYEDIYGPLVIVKNYFPLIRKKPGDNDILVLSIQGQPMLTYRLHDTPTIKFEPVVHSDLVVFAQPPKEKGEGYVLTYPNGEKIIDHSFPYSKNTNYAFVKQKEN</sequence>
<protein>
    <recommendedName>
        <fullName evidence="4">Lipoprotein</fullName>
    </recommendedName>
</protein>
<dbReference type="PROSITE" id="PS51257">
    <property type="entry name" value="PROKAR_LIPOPROTEIN"/>
    <property type="match status" value="1"/>
</dbReference>
<dbReference type="AlphaFoldDB" id="A0A6L6IPU0"/>
<evidence type="ECO:0000313" key="2">
    <source>
        <dbReference type="EMBL" id="MTH48861.1"/>
    </source>
</evidence>
<dbReference type="Proteomes" id="UP000477739">
    <property type="component" value="Unassembled WGS sequence"/>
</dbReference>
<name>A0A6L6IPU0_9ENTR</name>
<dbReference type="EMBL" id="WMJZ01000069">
    <property type="protein sequence ID" value="MTH48861.1"/>
    <property type="molecule type" value="Genomic_DNA"/>
</dbReference>
<evidence type="ECO:0000256" key="1">
    <source>
        <dbReference type="SAM" id="SignalP"/>
    </source>
</evidence>
<feature type="chain" id="PRO_5027008112" description="Lipoprotein" evidence="1">
    <location>
        <begin position="24"/>
        <end position="252"/>
    </location>
</feature>
<keyword evidence="3" id="KW-1185">Reference proteome</keyword>
<feature type="signal peptide" evidence="1">
    <location>
        <begin position="1"/>
        <end position="23"/>
    </location>
</feature>
<comment type="caution">
    <text evidence="2">The sequence shown here is derived from an EMBL/GenBank/DDBJ whole genome shotgun (WGS) entry which is preliminary data.</text>
</comment>
<evidence type="ECO:0000313" key="3">
    <source>
        <dbReference type="Proteomes" id="UP000477739"/>
    </source>
</evidence>
<organism evidence="2 3">
    <name type="scientific">Intestinirhabdus alba</name>
    <dbReference type="NCBI Taxonomy" id="2899544"/>
    <lineage>
        <taxon>Bacteria</taxon>
        <taxon>Pseudomonadati</taxon>
        <taxon>Pseudomonadota</taxon>
        <taxon>Gammaproteobacteria</taxon>
        <taxon>Enterobacterales</taxon>
        <taxon>Enterobacteriaceae</taxon>
        <taxon>Intestinirhabdus</taxon>
    </lineage>
</organism>
<evidence type="ECO:0008006" key="4">
    <source>
        <dbReference type="Google" id="ProtNLM"/>
    </source>
</evidence>
<reference evidence="2 3" key="1">
    <citation type="submission" date="2019-11" db="EMBL/GenBank/DDBJ databases">
        <title>Escherichia alba sp. nov. isolated from the gut of plastic-eating superworms Zophobas atratus.</title>
        <authorList>
            <person name="Yang Y."/>
        </authorList>
    </citation>
    <scope>NUCLEOTIDE SEQUENCE [LARGE SCALE GENOMIC DNA]</scope>
    <source>
        <strain evidence="3">BIT-B35</strain>
    </source>
</reference>
<dbReference type="OrthoDB" id="8890083at2"/>
<proteinExistence type="predicted"/>
<gene>
    <name evidence="2" type="ORF">GJV78_22040</name>
</gene>
<accession>A0A6L6IPU0</accession>
<keyword evidence="1" id="KW-0732">Signal</keyword>
<dbReference type="RefSeq" id="WP_155110226.1">
    <property type="nucleotide sequence ID" value="NZ_WMJZ01000069.1"/>
</dbReference>